<dbReference type="EMBL" id="BTGU01008796">
    <property type="protein sequence ID" value="GMN18957.1"/>
    <property type="molecule type" value="Genomic_DNA"/>
</dbReference>
<name>A0AA87YQ42_FICCA</name>
<dbReference type="Proteomes" id="UP001187192">
    <property type="component" value="Unassembled WGS sequence"/>
</dbReference>
<evidence type="ECO:0000313" key="2">
    <source>
        <dbReference type="EMBL" id="GMN18957.1"/>
    </source>
</evidence>
<feature type="non-terminal residue" evidence="1">
    <location>
        <position position="1"/>
    </location>
</feature>
<dbReference type="AlphaFoldDB" id="A0AA87YQ42"/>
<organism evidence="1 3">
    <name type="scientific">Ficus carica</name>
    <name type="common">Common fig</name>
    <dbReference type="NCBI Taxonomy" id="3494"/>
    <lineage>
        <taxon>Eukaryota</taxon>
        <taxon>Viridiplantae</taxon>
        <taxon>Streptophyta</taxon>
        <taxon>Embryophyta</taxon>
        <taxon>Tracheophyta</taxon>
        <taxon>Spermatophyta</taxon>
        <taxon>Magnoliopsida</taxon>
        <taxon>eudicotyledons</taxon>
        <taxon>Gunneridae</taxon>
        <taxon>Pentapetalae</taxon>
        <taxon>rosids</taxon>
        <taxon>fabids</taxon>
        <taxon>Rosales</taxon>
        <taxon>Moraceae</taxon>
        <taxon>Ficeae</taxon>
        <taxon>Ficus</taxon>
    </lineage>
</organism>
<keyword evidence="3" id="KW-1185">Reference proteome</keyword>
<proteinExistence type="predicted"/>
<reference evidence="1" key="1">
    <citation type="submission" date="2023-07" db="EMBL/GenBank/DDBJ databases">
        <title>draft genome sequence of fig (Ficus carica).</title>
        <authorList>
            <person name="Takahashi T."/>
            <person name="Nishimura K."/>
        </authorList>
    </citation>
    <scope>NUCLEOTIDE SEQUENCE</scope>
</reference>
<protein>
    <submittedName>
        <fullName evidence="1">Uncharacterized protein</fullName>
    </submittedName>
</protein>
<sequence>GHRPELDVPDQDPPALAGHTALAGTYLLWFSDHRFRSYDRAPTRIGSARPGPTCRITCLQPTKVGVG</sequence>
<evidence type="ECO:0000313" key="1">
    <source>
        <dbReference type="EMBL" id="GMN18902.1"/>
    </source>
</evidence>
<dbReference type="EMBL" id="BTGU01008787">
    <property type="protein sequence ID" value="GMN18902.1"/>
    <property type="molecule type" value="Genomic_DNA"/>
</dbReference>
<accession>A0AA87YQ42</accession>
<gene>
    <name evidence="1" type="ORF">TIFTF001_050873</name>
    <name evidence="2" type="ORF">TIFTF001_050883</name>
</gene>
<comment type="caution">
    <text evidence="1">The sequence shown here is derived from an EMBL/GenBank/DDBJ whole genome shotgun (WGS) entry which is preliminary data.</text>
</comment>
<evidence type="ECO:0000313" key="3">
    <source>
        <dbReference type="Proteomes" id="UP001187192"/>
    </source>
</evidence>